<reference evidence="1 2" key="1">
    <citation type="journal article" date="2018" name="Sci. Rep.">
        <title>Genomic signatures of local adaptation to the degree of environmental predictability in rotifers.</title>
        <authorList>
            <person name="Franch-Gras L."/>
            <person name="Hahn C."/>
            <person name="Garcia-Roger E.M."/>
            <person name="Carmona M.J."/>
            <person name="Serra M."/>
            <person name="Gomez A."/>
        </authorList>
    </citation>
    <scope>NUCLEOTIDE SEQUENCE [LARGE SCALE GENOMIC DNA]</scope>
    <source>
        <strain evidence="1">HYR1</strain>
    </source>
</reference>
<dbReference type="Gene3D" id="3.40.50.150">
    <property type="entry name" value="Vaccinia Virus protein VP39"/>
    <property type="match status" value="1"/>
</dbReference>
<dbReference type="EMBL" id="REGN01003863">
    <property type="protein sequence ID" value="RNA20381.1"/>
    <property type="molecule type" value="Genomic_DNA"/>
</dbReference>
<protein>
    <submittedName>
        <fullName evidence="1">Uncharacterized protein</fullName>
    </submittedName>
</protein>
<dbReference type="InterPro" id="IPR029063">
    <property type="entry name" value="SAM-dependent_MTases_sf"/>
</dbReference>
<organism evidence="1 2">
    <name type="scientific">Brachionus plicatilis</name>
    <name type="common">Marine rotifer</name>
    <name type="synonym">Brachionus muelleri</name>
    <dbReference type="NCBI Taxonomy" id="10195"/>
    <lineage>
        <taxon>Eukaryota</taxon>
        <taxon>Metazoa</taxon>
        <taxon>Spiralia</taxon>
        <taxon>Gnathifera</taxon>
        <taxon>Rotifera</taxon>
        <taxon>Eurotatoria</taxon>
        <taxon>Monogononta</taxon>
        <taxon>Pseudotrocha</taxon>
        <taxon>Ploima</taxon>
        <taxon>Brachionidae</taxon>
        <taxon>Brachionus</taxon>
    </lineage>
</organism>
<evidence type="ECO:0000313" key="1">
    <source>
        <dbReference type="EMBL" id="RNA20381.1"/>
    </source>
</evidence>
<sequence>MFRFWRCLVACREFYALSEYIYFFKHKIFYILTRYKNSEKISFLPKYRSVEGVSFLHIESSTFINYQISDVLEEIYIILIKNYNVVSMGLKNLKIKMSLLPFLETTGANRGDTIQKFFDGKLIDMKDFNSVKWIIHAFEPNPTFNEKLIETKKKFSPEKTEILLNLKTAAWIKNGKMDLYFDGSTNSEGTSLFKNHPAVKKDGSITSDFDF</sequence>
<accession>A0A3M7RAC3</accession>
<dbReference type="AlphaFoldDB" id="A0A3M7RAC3"/>
<name>A0A3M7RAC3_BRAPC</name>
<keyword evidence="2" id="KW-1185">Reference proteome</keyword>
<comment type="caution">
    <text evidence="1">The sequence shown here is derived from an EMBL/GenBank/DDBJ whole genome shotgun (WGS) entry which is preliminary data.</text>
</comment>
<gene>
    <name evidence="1" type="ORF">BpHYR1_003268</name>
</gene>
<evidence type="ECO:0000313" key="2">
    <source>
        <dbReference type="Proteomes" id="UP000276133"/>
    </source>
</evidence>
<dbReference type="Proteomes" id="UP000276133">
    <property type="component" value="Unassembled WGS sequence"/>
</dbReference>
<proteinExistence type="predicted"/>